<evidence type="ECO:0000313" key="9">
    <source>
        <dbReference type="Proteomes" id="UP000036947"/>
    </source>
</evidence>
<dbReference type="SUPFAM" id="SSF51905">
    <property type="entry name" value="FAD/NAD(P)-binding domain"/>
    <property type="match status" value="2"/>
</dbReference>
<dbReference type="Pfam" id="PF00743">
    <property type="entry name" value="FMO-like"/>
    <property type="match status" value="1"/>
</dbReference>
<dbReference type="InterPro" id="IPR036188">
    <property type="entry name" value="FAD/NAD-bd_sf"/>
</dbReference>
<name>A0A0L0N8R3_TOLOC</name>
<evidence type="ECO:0000256" key="4">
    <source>
        <dbReference type="ARBA" id="ARBA00022827"/>
    </source>
</evidence>
<comment type="similarity">
    <text evidence="2">Belongs to the FAD-binding monooxygenase family.</text>
</comment>
<proteinExistence type="inferred from homology"/>
<accession>A0A0L0N8R3</accession>
<evidence type="ECO:0000256" key="5">
    <source>
        <dbReference type="ARBA" id="ARBA00022857"/>
    </source>
</evidence>
<dbReference type="STRING" id="1163406.A0A0L0N8R3"/>
<dbReference type="PANTHER" id="PTHR43098:SF3">
    <property type="entry name" value="L-ORNITHINE N(5)-MONOOXYGENASE-RELATED"/>
    <property type="match status" value="1"/>
</dbReference>
<keyword evidence="4" id="KW-0274">FAD</keyword>
<keyword evidence="7 8" id="KW-0503">Monooxygenase</keyword>
<dbReference type="InterPro" id="IPR050775">
    <property type="entry name" value="FAD-binding_Monooxygenases"/>
</dbReference>
<evidence type="ECO:0000256" key="3">
    <source>
        <dbReference type="ARBA" id="ARBA00022630"/>
    </source>
</evidence>
<organism evidence="8 9">
    <name type="scientific">Tolypocladium ophioglossoides (strain CBS 100239)</name>
    <name type="common">Snaketongue truffleclub</name>
    <name type="synonym">Elaphocordyceps ophioglossoides</name>
    <dbReference type="NCBI Taxonomy" id="1163406"/>
    <lineage>
        <taxon>Eukaryota</taxon>
        <taxon>Fungi</taxon>
        <taxon>Dikarya</taxon>
        <taxon>Ascomycota</taxon>
        <taxon>Pezizomycotina</taxon>
        <taxon>Sordariomycetes</taxon>
        <taxon>Hypocreomycetidae</taxon>
        <taxon>Hypocreales</taxon>
        <taxon>Ophiocordycipitaceae</taxon>
        <taxon>Tolypocladium</taxon>
    </lineage>
</organism>
<dbReference type="AlphaFoldDB" id="A0A0L0N8R3"/>
<evidence type="ECO:0000256" key="2">
    <source>
        <dbReference type="ARBA" id="ARBA00010139"/>
    </source>
</evidence>
<dbReference type="GO" id="GO:0050660">
    <property type="term" value="F:flavin adenine dinucleotide binding"/>
    <property type="evidence" value="ECO:0007669"/>
    <property type="project" value="InterPro"/>
</dbReference>
<dbReference type="Gene3D" id="3.50.50.60">
    <property type="entry name" value="FAD/NAD(P)-binding domain"/>
    <property type="match status" value="3"/>
</dbReference>
<protein>
    <submittedName>
        <fullName evidence="8">Baeyer-Villiger monooxygenase</fullName>
    </submittedName>
</protein>
<keyword evidence="9" id="KW-1185">Reference proteome</keyword>
<evidence type="ECO:0000256" key="7">
    <source>
        <dbReference type="ARBA" id="ARBA00023033"/>
    </source>
</evidence>
<dbReference type="PANTHER" id="PTHR43098">
    <property type="entry name" value="L-ORNITHINE N(5)-MONOOXYGENASE-RELATED"/>
    <property type="match status" value="1"/>
</dbReference>
<gene>
    <name evidence="8" type="ORF">TOPH_04688</name>
</gene>
<dbReference type="InterPro" id="IPR020946">
    <property type="entry name" value="Flavin_mOase-like"/>
</dbReference>
<dbReference type="OrthoDB" id="66881at2759"/>
<evidence type="ECO:0000256" key="6">
    <source>
        <dbReference type="ARBA" id="ARBA00023002"/>
    </source>
</evidence>
<reference evidence="8 9" key="1">
    <citation type="journal article" date="2015" name="BMC Genomics">
        <title>The genome of the truffle-parasite Tolypocladium ophioglossoides and the evolution of antifungal peptaibiotics.</title>
        <authorList>
            <person name="Quandt C.A."/>
            <person name="Bushley K.E."/>
            <person name="Spatafora J.W."/>
        </authorList>
    </citation>
    <scope>NUCLEOTIDE SEQUENCE [LARGE SCALE GENOMIC DNA]</scope>
    <source>
        <strain evidence="8 9">CBS 100239</strain>
    </source>
</reference>
<keyword evidence="6" id="KW-0560">Oxidoreductase</keyword>
<dbReference type="GO" id="GO:0004499">
    <property type="term" value="F:N,N-dimethylaniline monooxygenase activity"/>
    <property type="evidence" value="ECO:0007669"/>
    <property type="project" value="InterPro"/>
</dbReference>
<dbReference type="GO" id="GO:0050661">
    <property type="term" value="F:NADP binding"/>
    <property type="evidence" value="ECO:0007669"/>
    <property type="project" value="InterPro"/>
</dbReference>
<dbReference type="EMBL" id="LFRF01000012">
    <property type="protein sequence ID" value="KND90508.1"/>
    <property type="molecule type" value="Genomic_DNA"/>
</dbReference>
<evidence type="ECO:0000313" key="8">
    <source>
        <dbReference type="EMBL" id="KND90508.1"/>
    </source>
</evidence>
<sequence length="585" mass="65998">MGSIPARVKKFNTELTDYSVGRDDASGLHANDLEVDALIVGAGFAGIYMLKTLRDKGYHAIIYEAGNDIGGTWRWNCYPGAGVDSQVPEYEFSWPEVWKTWNWSSNYPKYEEIRAYFDHVDKIVGIKKDCSFNTVVTGAKFDRDSTRWIVKTQDGRSTKAKFLVVGTGFVRAVGNLAILEDMTNFPSQSARRYIPDWPGVENFKGTIHHSSFWPSGEIDVRNKKCAIIGTGASGVQIVQAWGPIAGEVKVFQRTPNLALPMKRRDLTIEEQATDKKRYPELFQLREKCYAGFHFDWYEKNTFDDTAEEREAFYEKLWATGGFHFWIATYKDNLFNAKANEESYKFWAKKTRARIGDPKKRDILAPLDMPHYFGIKRPSLEQTYYEQFNRPTVDVIDVKNNAIKEFTETGITLQDGTHHEFDIVAIATGFDVVTGAMTQLGLESVHGTKLQDEWKDGVNTYLGMTIRGYPNMFHVYGAHGPTLLANGPTAVEVQGRWVVDCLEKMKREGIKYLDPKPEACKAWKDRIVAFNNLSLLPTTDSNYMGGGVPGKVVEPVCYVAGVPAYAAEVRQALDTLEGFEIVKAGE</sequence>
<keyword evidence="3" id="KW-0285">Flavoprotein</keyword>
<comment type="caution">
    <text evidence="8">The sequence shown here is derived from an EMBL/GenBank/DDBJ whole genome shotgun (WGS) entry which is preliminary data.</text>
</comment>
<dbReference type="Proteomes" id="UP000036947">
    <property type="component" value="Unassembled WGS sequence"/>
</dbReference>
<keyword evidence="5" id="KW-0521">NADP</keyword>
<comment type="cofactor">
    <cofactor evidence="1">
        <name>FAD</name>
        <dbReference type="ChEBI" id="CHEBI:57692"/>
    </cofactor>
</comment>
<evidence type="ECO:0000256" key="1">
    <source>
        <dbReference type="ARBA" id="ARBA00001974"/>
    </source>
</evidence>